<feature type="compositionally biased region" description="Basic and acidic residues" evidence="1">
    <location>
        <begin position="16"/>
        <end position="36"/>
    </location>
</feature>
<organism evidence="2 3">
    <name type="scientific">Laccaria amethystina LaAM-08-1</name>
    <dbReference type="NCBI Taxonomy" id="1095629"/>
    <lineage>
        <taxon>Eukaryota</taxon>
        <taxon>Fungi</taxon>
        <taxon>Dikarya</taxon>
        <taxon>Basidiomycota</taxon>
        <taxon>Agaricomycotina</taxon>
        <taxon>Agaricomycetes</taxon>
        <taxon>Agaricomycetidae</taxon>
        <taxon>Agaricales</taxon>
        <taxon>Agaricineae</taxon>
        <taxon>Hydnangiaceae</taxon>
        <taxon>Laccaria</taxon>
    </lineage>
</organism>
<sequence length="60" mass="6904">MALHALALGFCFGEGWKRRGEGRKGTEGERDQKQEGEGEDECDEEEERRRWGYSEGRVTV</sequence>
<feature type="compositionally biased region" description="Acidic residues" evidence="1">
    <location>
        <begin position="37"/>
        <end position="46"/>
    </location>
</feature>
<evidence type="ECO:0000313" key="2">
    <source>
        <dbReference type="EMBL" id="KIJ93255.1"/>
    </source>
</evidence>
<reference evidence="2 3" key="1">
    <citation type="submission" date="2014-04" db="EMBL/GenBank/DDBJ databases">
        <authorList>
            <consortium name="DOE Joint Genome Institute"/>
            <person name="Kuo A."/>
            <person name="Kohler A."/>
            <person name="Nagy L.G."/>
            <person name="Floudas D."/>
            <person name="Copeland A."/>
            <person name="Barry K.W."/>
            <person name="Cichocki N."/>
            <person name="Veneault-Fourrey C."/>
            <person name="LaButti K."/>
            <person name="Lindquist E.A."/>
            <person name="Lipzen A."/>
            <person name="Lundell T."/>
            <person name="Morin E."/>
            <person name="Murat C."/>
            <person name="Sun H."/>
            <person name="Tunlid A."/>
            <person name="Henrissat B."/>
            <person name="Grigoriev I.V."/>
            <person name="Hibbett D.S."/>
            <person name="Martin F."/>
            <person name="Nordberg H.P."/>
            <person name="Cantor M.N."/>
            <person name="Hua S.X."/>
        </authorList>
    </citation>
    <scope>NUCLEOTIDE SEQUENCE [LARGE SCALE GENOMIC DNA]</scope>
    <source>
        <strain evidence="2 3">LaAM-08-1</strain>
    </source>
</reference>
<feature type="non-terminal residue" evidence="2">
    <location>
        <position position="60"/>
    </location>
</feature>
<proteinExistence type="predicted"/>
<evidence type="ECO:0000256" key="1">
    <source>
        <dbReference type="SAM" id="MobiDB-lite"/>
    </source>
</evidence>
<feature type="region of interest" description="Disordered" evidence="1">
    <location>
        <begin position="16"/>
        <end position="60"/>
    </location>
</feature>
<dbReference type="AlphaFoldDB" id="A0A0C9WQ78"/>
<reference evidence="3" key="2">
    <citation type="submission" date="2015-01" db="EMBL/GenBank/DDBJ databases">
        <title>Evolutionary Origins and Diversification of the Mycorrhizal Mutualists.</title>
        <authorList>
            <consortium name="DOE Joint Genome Institute"/>
            <consortium name="Mycorrhizal Genomics Consortium"/>
            <person name="Kohler A."/>
            <person name="Kuo A."/>
            <person name="Nagy L.G."/>
            <person name="Floudas D."/>
            <person name="Copeland A."/>
            <person name="Barry K.W."/>
            <person name="Cichocki N."/>
            <person name="Veneault-Fourrey C."/>
            <person name="LaButti K."/>
            <person name="Lindquist E.A."/>
            <person name="Lipzen A."/>
            <person name="Lundell T."/>
            <person name="Morin E."/>
            <person name="Murat C."/>
            <person name="Riley R."/>
            <person name="Ohm R."/>
            <person name="Sun H."/>
            <person name="Tunlid A."/>
            <person name="Henrissat B."/>
            <person name="Grigoriev I.V."/>
            <person name="Hibbett D.S."/>
            <person name="Martin F."/>
        </authorList>
    </citation>
    <scope>NUCLEOTIDE SEQUENCE [LARGE SCALE GENOMIC DNA]</scope>
    <source>
        <strain evidence="3">LaAM-08-1</strain>
    </source>
</reference>
<dbReference type="HOGENOM" id="CLU_2948098_0_0_1"/>
<gene>
    <name evidence="2" type="ORF">K443DRAFT_684646</name>
</gene>
<dbReference type="EMBL" id="KN838855">
    <property type="protein sequence ID" value="KIJ93255.1"/>
    <property type="molecule type" value="Genomic_DNA"/>
</dbReference>
<name>A0A0C9WQ78_9AGAR</name>
<dbReference type="Proteomes" id="UP000054477">
    <property type="component" value="Unassembled WGS sequence"/>
</dbReference>
<accession>A0A0C9WQ78</accession>
<evidence type="ECO:0000313" key="3">
    <source>
        <dbReference type="Proteomes" id="UP000054477"/>
    </source>
</evidence>
<keyword evidence="3" id="KW-1185">Reference proteome</keyword>
<protein>
    <submittedName>
        <fullName evidence="2">Uncharacterized protein</fullName>
    </submittedName>
</protein>